<sequence length="192" mass="21839">CYFEIFQSFELLAGGGKPSQSKTAQPQRALHIEDRKETLVWCSTACVNSSAFIHAELFLCVSPVRFSFCPDGWFKHGARCFRFVNSPMSWHNAEEYCNSLGAQLPSASNPSEYRFLQQLTQTASQTTAWLGGFYLQTRWMWIDRQGFYYANWYSQATATSYPCIYLNSNKGWSNANCNTNLRFICSVSPGSC</sequence>
<dbReference type="PROSITE" id="PS00615">
    <property type="entry name" value="C_TYPE_LECTIN_1"/>
    <property type="match status" value="1"/>
</dbReference>
<name>A0A668AHQ6_9TELE</name>
<dbReference type="SMART" id="SM00034">
    <property type="entry name" value="CLECT"/>
    <property type="match status" value="1"/>
</dbReference>
<reference evidence="3" key="3">
    <citation type="submission" date="2025-09" db="UniProtKB">
        <authorList>
            <consortium name="Ensembl"/>
        </authorList>
    </citation>
    <scope>IDENTIFICATION</scope>
</reference>
<evidence type="ECO:0000259" key="2">
    <source>
        <dbReference type="PROSITE" id="PS50041"/>
    </source>
</evidence>
<dbReference type="InterPro" id="IPR001304">
    <property type="entry name" value="C-type_lectin-like"/>
</dbReference>
<feature type="domain" description="C-type lectin" evidence="2">
    <location>
        <begin position="76"/>
        <end position="186"/>
    </location>
</feature>
<proteinExistence type="predicted"/>
<keyword evidence="1" id="KW-1015">Disulfide bond</keyword>
<dbReference type="InterPro" id="IPR016186">
    <property type="entry name" value="C-type_lectin-like/link_sf"/>
</dbReference>
<dbReference type="PANTHER" id="PTHR22803">
    <property type="entry name" value="MANNOSE, PHOSPHOLIPASE, LECTIN RECEPTOR RELATED"/>
    <property type="match status" value="1"/>
</dbReference>
<dbReference type="AlphaFoldDB" id="A0A668AHQ6"/>
<accession>A0A668AHQ6</accession>
<dbReference type="SUPFAM" id="SSF56436">
    <property type="entry name" value="C-type lectin-like"/>
    <property type="match status" value="1"/>
</dbReference>
<dbReference type="InParanoid" id="A0A668AHQ6"/>
<organism evidence="3 4">
    <name type="scientific">Myripristis murdjan</name>
    <name type="common">pinecone soldierfish</name>
    <dbReference type="NCBI Taxonomy" id="586833"/>
    <lineage>
        <taxon>Eukaryota</taxon>
        <taxon>Metazoa</taxon>
        <taxon>Chordata</taxon>
        <taxon>Craniata</taxon>
        <taxon>Vertebrata</taxon>
        <taxon>Euteleostomi</taxon>
        <taxon>Actinopterygii</taxon>
        <taxon>Neopterygii</taxon>
        <taxon>Teleostei</taxon>
        <taxon>Neoteleostei</taxon>
        <taxon>Acanthomorphata</taxon>
        <taxon>Holocentriformes</taxon>
        <taxon>Holocentridae</taxon>
        <taxon>Myripristis</taxon>
    </lineage>
</organism>
<dbReference type="Ensembl" id="ENSMMDT00005045357.1">
    <property type="protein sequence ID" value="ENSMMDP00005044471.1"/>
    <property type="gene ID" value="ENSMMDG00005020412.1"/>
</dbReference>
<dbReference type="Pfam" id="PF00059">
    <property type="entry name" value="Lectin_C"/>
    <property type="match status" value="1"/>
</dbReference>
<dbReference type="GeneTree" id="ENSGT01030000234934"/>
<dbReference type="CDD" id="cd00037">
    <property type="entry name" value="CLECT"/>
    <property type="match status" value="1"/>
</dbReference>
<dbReference type="Proteomes" id="UP000472263">
    <property type="component" value="Chromosome 1"/>
</dbReference>
<dbReference type="PROSITE" id="PS50041">
    <property type="entry name" value="C_TYPE_LECTIN_2"/>
    <property type="match status" value="1"/>
</dbReference>
<keyword evidence="4" id="KW-1185">Reference proteome</keyword>
<dbReference type="InterPro" id="IPR018378">
    <property type="entry name" value="C-type_lectin_CS"/>
</dbReference>
<dbReference type="InterPro" id="IPR050111">
    <property type="entry name" value="C-type_lectin/snaclec_domain"/>
</dbReference>
<protein>
    <recommendedName>
        <fullName evidence="2">C-type lectin domain-containing protein</fullName>
    </recommendedName>
</protein>
<evidence type="ECO:0000313" key="3">
    <source>
        <dbReference type="Ensembl" id="ENSMMDP00005044471.1"/>
    </source>
</evidence>
<evidence type="ECO:0000313" key="4">
    <source>
        <dbReference type="Proteomes" id="UP000472263"/>
    </source>
</evidence>
<evidence type="ECO:0000256" key="1">
    <source>
        <dbReference type="ARBA" id="ARBA00023157"/>
    </source>
</evidence>
<reference evidence="3" key="2">
    <citation type="submission" date="2025-08" db="UniProtKB">
        <authorList>
            <consortium name="Ensembl"/>
        </authorList>
    </citation>
    <scope>IDENTIFICATION</scope>
</reference>
<dbReference type="InterPro" id="IPR016187">
    <property type="entry name" value="CTDL_fold"/>
</dbReference>
<dbReference type="Gene3D" id="3.10.100.10">
    <property type="entry name" value="Mannose-Binding Protein A, subunit A"/>
    <property type="match status" value="1"/>
</dbReference>
<reference evidence="3" key="1">
    <citation type="submission" date="2019-06" db="EMBL/GenBank/DDBJ databases">
        <authorList>
            <consortium name="Wellcome Sanger Institute Data Sharing"/>
        </authorList>
    </citation>
    <scope>NUCLEOTIDE SEQUENCE [LARGE SCALE GENOMIC DNA]</scope>
</reference>